<dbReference type="InterPro" id="IPR036514">
    <property type="entry name" value="SGNH_hydro_sf"/>
</dbReference>
<sequence>MTVTRSRTRIHATYYKYVYAQRLIDHLTIIPAHTKITRPSSVNLSRLERPTATRTQVASTTFGKFSECMEKSHRLKMLRSLQCECFSILYRGLNRTDWLLSRNHRVSGLWATMSVLIFLALIVGIQALDASPKSVVIPNSHPLIYYHGRWDESPGTWWAGTGFKLHVDNLSSLTLNLGEHTTIPLASIGVSLNYEPFYTVNVSAGANSIPLQSSLSQASSVVRINVEGWQNNRINLESMTLNAGAKLLPYTPSSLAFQYIGDSLSAGVGPGFQGQYLPQGVDQAWTFLTGEYFKAEHVVVAQPGAALTDIVSYGNVHGLSYEFFKTEDDGYYYTTDHNYTTPWNFKRDVPAATHVVIHIGANDSGQNVTGDTFVDVYLKFLNRLRTIYPHQPIFIFSPWGWPSANGPNSYYYDGLYSEVVDTRKSTGDHNIFLVNTTGWVTFEDVFPDNLHPTVAGHAKIAGLFTTWFEKWGLEPEDKSSFHIYTTTTSPGNLPTISSQTGETAYSDLIDERRMFGLIIGIDKYQSPTVPDLGGCVHDATSIRTFLVERFQVPDSHMVFLANEAATRDAILSHIHTHLIDNSDIKDGDAMVIYYAGHGSRVPAPYGWISSDNLIETICPHDEGMPDGAEGQICGIPDCTIHTLLRKLADSKGNNITVIFDSCHSGGITRDASDSDATLFRARFLPNPCPIPENVDSHILTGNSTRAGRPIIESTGFLHEAMSSHVLLAACRQEERANEVTLGEHPCGVFTNSLVRRLRKISLDSTTYSDLSDFLTSDMLRFFPARLRDIQHPQCEGTNKHRFLFDDRPVNADDSRVFPLIKTRDGRFAIDVGSIHGVVQGTGFVIQHPSSPLLAYKYIGVLVAEEVGAHSSILGRRSGDSRFIIPRRAKALISGWSNDASTLKVFIDPTEQELISFPETDPVSQSDGMAQQRTCNFVRVDSRPKADIVIGMGPNGELLIDRLDVHISTYADRVVRVPLDGKLDRLPSILDAIAHFNFHLRRSHSSGVHSSGVLRGASDIREDDPLKGVTMEMHRLSGGILWDRKPKEDAENLLIDNRAKLSLDEGAPYGIKIVNRSTLDLYPYLFYFDPSDYSIQTWWEPQSKTMNPPLAGCESQPASQPKEVTIGYGAGGGDPIEFYLSPGAQSDTGFLKLFVTTKWVNMDWISQGSPFDAFHKRRGNGEVQNSGIWGAWTAAITISDC</sequence>
<dbReference type="GO" id="GO:0006508">
    <property type="term" value="P:proteolysis"/>
    <property type="evidence" value="ECO:0007669"/>
    <property type="project" value="InterPro"/>
</dbReference>
<comment type="caution">
    <text evidence="4">The sequence shown here is derived from an EMBL/GenBank/DDBJ whole genome shotgun (WGS) entry which is preliminary data.</text>
</comment>
<accession>A0A4S4L5V3</accession>
<keyword evidence="1" id="KW-1133">Transmembrane helix</keyword>
<evidence type="ECO:0000313" key="5">
    <source>
        <dbReference type="Proteomes" id="UP000310158"/>
    </source>
</evidence>
<dbReference type="EMBL" id="SGPL01000917">
    <property type="protein sequence ID" value="THH06118.1"/>
    <property type="molecule type" value="Genomic_DNA"/>
</dbReference>
<dbReference type="OrthoDB" id="426133at2759"/>
<evidence type="ECO:0000259" key="3">
    <source>
        <dbReference type="Pfam" id="PF13472"/>
    </source>
</evidence>
<organism evidence="4 5">
    <name type="scientific">Bondarzewia mesenterica</name>
    <dbReference type="NCBI Taxonomy" id="1095465"/>
    <lineage>
        <taxon>Eukaryota</taxon>
        <taxon>Fungi</taxon>
        <taxon>Dikarya</taxon>
        <taxon>Basidiomycota</taxon>
        <taxon>Agaricomycotina</taxon>
        <taxon>Agaricomycetes</taxon>
        <taxon>Russulales</taxon>
        <taxon>Bondarzewiaceae</taxon>
        <taxon>Bondarzewia</taxon>
    </lineage>
</organism>
<dbReference type="AlphaFoldDB" id="A0A4S4L5V3"/>
<protein>
    <submittedName>
        <fullName evidence="4">Uncharacterized protein</fullName>
    </submittedName>
</protein>
<proteinExistence type="predicted"/>
<keyword evidence="1" id="KW-0472">Membrane</keyword>
<feature type="domain" description="SGNH hydrolase-type esterase" evidence="3">
    <location>
        <begin position="260"/>
        <end position="458"/>
    </location>
</feature>
<reference evidence="4 5" key="1">
    <citation type="submission" date="2019-02" db="EMBL/GenBank/DDBJ databases">
        <title>Genome sequencing of the rare red list fungi Bondarzewia mesenterica.</title>
        <authorList>
            <person name="Buettner E."/>
            <person name="Kellner H."/>
        </authorList>
    </citation>
    <scope>NUCLEOTIDE SEQUENCE [LARGE SCALE GENOMIC DNA]</scope>
    <source>
        <strain evidence="4 5">DSM 108281</strain>
    </source>
</reference>
<evidence type="ECO:0000313" key="4">
    <source>
        <dbReference type="EMBL" id="THH06118.1"/>
    </source>
</evidence>
<feature type="transmembrane region" description="Helical" evidence="1">
    <location>
        <begin position="108"/>
        <end position="128"/>
    </location>
</feature>
<gene>
    <name evidence="4" type="ORF">EW146_g9714</name>
</gene>
<dbReference type="InterPro" id="IPR052762">
    <property type="entry name" value="PCW_deacetylase/CE"/>
</dbReference>
<feature type="domain" description="Peptidase C14 caspase" evidence="2">
    <location>
        <begin position="517"/>
        <end position="796"/>
    </location>
</feature>
<dbReference type="Proteomes" id="UP000310158">
    <property type="component" value="Unassembled WGS sequence"/>
</dbReference>
<dbReference type="Pfam" id="PF00656">
    <property type="entry name" value="Peptidase_C14"/>
    <property type="match status" value="1"/>
</dbReference>
<dbReference type="GO" id="GO:0004197">
    <property type="term" value="F:cysteine-type endopeptidase activity"/>
    <property type="evidence" value="ECO:0007669"/>
    <property type="project" value="InterPro"/>
</dbReference>
<dbReference type="InterPro" id="IPR013830">
    <property type="entry name" value="SGNH_hydro"/>
</dbReference>
<dbReference type="PANTHER" id="PTHR37834:SF2">
    <property type="entry name" value="ESTERASE, SGNH HYDROLASE-TYPE"/>
    <property type="match status" value="1"/>
</dbReference>
<dbReference type="Gene3D" id="2.60.120.260">
    <property type="entry name" value="Galactose-binding domain-like"/>
    <property type="match status" value="1"/>
</dbReference>
<evidence type="ECO:0000259" key="2">
    <source>
        <dbReference type="Pfam" id="PF00656"/>
    </source>
</evidence>
<dbReference type="PANTHER" id="PTHR37834">
    <property type="entry name" value="GDSL-LIKE LIPASE/ACYLHYDROLASE DOMAIN PROTEIN (AFU_ORTHOLOGUE AFUA_2G00620)"/>
    <property type="match status" value="1"/>
</dbReference>
<dbReference type="InterPro" id="IPR011600">
    <property type="entry name" value="Pept_C14_caspase"/>
</dbReference>
<dbReference type="Gene3D" id="3.40.50.1110">
    <property type="entry name" value="SGNH hydrolase"/>
    <property type="match status" value="1"/>
</dbReference>
<dbReference type="Pfam" id="PF13472">
    <property type="entry name" value="Lipase_GDSL_2"/>
    <property type="match status" value="1"/>
</dbReference>
<keyword evidence="1" id="KW-0812">Transmembrane</keyword>
<name>A0A4S4L5V3_9AGAM</name>
<dbReference type="Gene3D" id="3.40.50.1460">
    <property type="match status" value="1"/>
</dbReference>
<keyword evidence="5" id="KW-1185">Reference proteome</keyword>
<evidence type="ECO:0000256" key="1">
    <source>
        <dbReference type="SAM" id="Phobius"/>
    </source>
</evidence>
<dbReference type="SUPFAM" id="SSF52266">
    <property type="entry name" value="SGNH hydrolase"/>
    <property type="match status" value="1"/>
</dbReference>